<dbReference type="RefSeq" id="WP_101640121.1">
    <property type="nucleotide sequence ID" value="NZ_PGUY01000007.1"/>
</dbReference>
<dbReference type="Proteomes" id="UP000234748">
    <property type="component" value="Unassembled WGS sequence"/>
</dbReference>
<dbReference type="Gene3D" id="3.10.20.90">
    <property type="entry name" value="Phosphatidylinositol 3-kinase Catalytic Subunit, Chain A, domain 1"/>
    <property type="match status" value="1"/>
</dbReference>
<reference evidence="1 2" key="1">
    <citation type="submission" date="2017-11" db="EMBL/GenBank/DDBJ databases">
        <title>Comparitive Functional Genomics of Dry Heat Resistant strains isolated from the Viking Spacecraft.</title>
        <authorList>
            <person name="Seuylemezian A."/>
            <person name="Cooper K."/>
            <person name="Vaishampayan P."/>
        </authorList>
    </citation>
    <scope>NUCLEOTIDE SEQUENCE [LARGE SCALE GENOMIC DNA]</scope>
    <source>
        <strain evidence="1 2">V1-29</strain>
    </source>
</reference>
<dbReference type="AlphaFoldDB" id="A0A2N5MAU3"/>
<comment type="caution">
    <text evidence="1">The sequence shown here is derived from an EMBL/GenBank/DDBJ whole genome shotgun (WGS) entry which is preliminary data.</text>
</comment>
<dbReference type="InterPro" id="IPR024962">
    <property type="entry name" value="YukD-like"/>
</dbReference>
<evidence type="ECO:0000313" key="1">
    <source>
        <dbReference type="EMBL" id="PLT31479.1"/>
    </source>
</evidence>
<protein>
    <submittedName>
        <fullName evidence="1">Ubiquitin</fullName>
    </submittedName>
</protein>
<gene>
    <name evidence="1" type="ORF">CUU66_02530</name>
</gene>
<dbReference type="EMBL" id="PGUY01000007">
    <property type="protein sequence ID" value="PLT31479.1"/>
    <property type="molecule type" value="Genomic_DNA"/>
</dbReference>
<name>A0A2N5MAU3_9BACI</name>
<proteinExistence type="predicted"/>
<evidence type="ECO:0000313" key="2">
    <source>
        <dbReference type="Proteomes" id="UP000234748"/>
    </source>
</evidence>
<dbReference type="OrthoDB" id="2437963at2"/>
<dbReference type="Pfam" id="PF08817">
    <property type="entry name" value="YukD"/>
    <property type="match status" value="1"/>
</dbReference>
<organism evidence="1 2">
    <name type="scientific">Peribacillus deserti</name>
    <dbReference type="NCBI Taxonomy" id="673318"/>
    <lineage>
        <taxon>Bacteria</taxon>
        <taxon>Bacillati</taxon>
        <taxon>Bacillota</taxon>
        <taxon>Bacilli</taxon>
        <taxon>Bacillales</taxon>
        <taxon>Bacillaceae</taxon>
        <taxon>Peribacillus</taxon>
    </lineage>
</organism>
<accession>A0A2N5MAU3</accession>
<keyword evidence="2" id="KW-1185">Reference proteome</keyword>
<sequence>MYIQVTVDLKNYTGDVFDLQLSNFLSIKKVIDIVWQVKKVADQPREGYWIRVQNKDVVVQGYGSLQENGITNGDRIEIL</sequence>